<organism evidence="3 4">
    <name type="scientific">Cercospora zeae-maydis SCOH1-5</name>
    <dbReference type="NCBI Taxonomy" id="717836"/>
    <lineage>
        <taxon>Eukaryota</taxon>
        <taxon>Fungi</taxon>
        <taxon>Dikarya</taxon>
        <taxon>Ascomycota</taxon>
        <taxon>Pezizomycotina</taxon>
        <taxon>Dothideomycetes</taxon>
        <taxon>Dothideomycetidae</taxon>
        <taxon>Mycosphaerellales</taxon>
        <taxon>Mycosphaerellaceae</taxon>
        <taxon>Cercospora</taxon>
    </lineage>
</organism>
<dbReference type="SUPFAM" id="SSF50129">
    <property type="entry name" value="GroES-like"/>
    <property type="match status" value="1"/>
</dbReference>
<evidence type="ECO:0000313" key="4">
    <source>
        <dbReference type="Proteomes" id="UP000799539"/>
    </source>
</evidence>
<evidence type="ECO:0000256" key="1">
    <source>
        <dbReference type="SAM" id="MobiDB-lite"/>
    </source>
</evidence>
<keyword evidence="4" id="KW-1185">Reference proteome</keyword>
<dbReference type="InterPro" id="IPR036291">
    <property type="entry name" value="NAD(P)-bd_dom_sf"/>
</dbReference>
<dbReference type="EMBL" id="ML992662">
    <property type="protein sequence ID" value="KAF2217502.1"/>
    <property type="molecule type" value="Genomic_DNA"/>
</dbReference>
<dbReference type="Pfam" id="PF08240">
    <property type="entry name" value="ADH_N"/>
    <property type="match status" value="1"/>
</dbReference>
<dbReference type="AlphaFoldDB" id="A0A6A6FVJ6"/>
<dbReference type="InterPro" id="IPR013149">
    <property type="entry name" value="ADH-like_C"/>
</dbReference>
<sequence>MDPLKPLPTTRRAFRRTDDRTPGAAKVELVTERLPLPLKPNAVLIQVHAISLNYRDANIVNGGNPWPVIPYGILCNDAAGEIVAIGGRVTKFQAGDRVAPITDTRNVTGREPGRSWLAADEDGVLADYIVFDEDAVVRLPTYLDWTEASIIPCAGVTAWTALQGFGIGSSVLIQGTGGVSMVALKLARAAGMKVILTSSSDEKLKTIAGRYQEPGLMTVNYKTNKNWHEDVLQLTHGIGVDLVIEIGGASSIVPSLKCTRRGGTISSVGYLSGKNDVPNEMLSLLIDRRVNLRGINAGSRVDMEDLVAALEATRIRFDDIVDSVERFEEAEQAIQYLWEGRVVGKLVLSVQHG</sequence>
<dbReference type="Gene3D" id="3.90.180.10">
    <property type="entry name" value="Medium-chain alcohol dehydrogenases, catalytic domain"/>
    <property type="match status" value="1"/>
</dbReference>
<accession>A0A6A6FVJ6</accession>
<reference evidence="3" key="1">
    <citation type="journal article" date="2020" name="Stud. Mycol.">
        <title>101 Dothideomycetes genomes: a test case for predicting lifestyles and emergence of pathogens.</title>
        <authorList>
            <person name="Haridas S."/>
            <person name="Albert R."/>
            <person name="Binder M."/>
            <person name="Bloem J."/>
            <person name="Labutti K."/>
            <person name="Salamov A."/>
            <person name="Andreopoulos B."/>
            <person name="Baker S."/>
            <person name="Barry K."/>
            <person name="Bills G."/>
            <person name="Bluhm B."/>
            <person name="Cannon C."/>
            <person name="Castanera R."/>
            <person name="Culley D."/>
            <person name="Daum C."/>
            <person name="Ezra D."/>
            <person name="Gonzalez J."/>
            <person name="Henrissat B."/>
            <person name="Kuo A."/>
            <person name="Liang C."/>
            <person name="Lipzen A."/>
            <person name="Lutzoni F."/>
            <person name="Magnuson J."/>
            <person name="Mondo S."/>
            <person name="Nolan M."/>
            <person name="Ohm R."/>
            <person name="Pangilinan J."/>
            <person name="Park H.-J."/>
            <person name="Ramirez L."/>
            <person name="Alfaro M."/>
            <person name="Sun H."/>
            <person name="Tritt A."/>
            <person name="Yoshinaga Y."/>
            <person name="Zwiers L.-H."/>
            <person name="Turgeon B."/>
            <person name="Goodwin S."/>
            <person name="Spatafora J."/>
            <person name="Crous P."/>
            <person name="Grigoriev I."/>
        </authorList>
    </citation>
    <scope>NUCLEOTIDE SEQUENCE</scope>
    <source>
        <strain evidence="3">SCOH1-5</strain>
    </source>
</reference>
<dbReference type="SMART" id="SM00829">
    <property type="entry name" value="PKS_ER"/>
    <property type="match status" value="1"/>
</dbReference>
<dbReference type="Proteomes" id="UP000799539">
    <property type="component" value="Unassembled WGS sequence"/>
</dbReference>
<dbReference type="InterPro" id="IPR052711">
    <property type="entry name" value="Zinc_ADH-like"/>
</dbReference>
<gene>
    <name evidence="3" type="ORF">CERZMDRAFT_80245</name>
</gene>
<dbReference type="Gene3D" id="3.40.50.720">
    <property type="entry name" value="NAD(P)-binding Rossmann-like Domain"/>
    <property type="match status" value="1"/>
</dbReference>
<dbReference type="PANTHER" id="PTHR45033:SF2">
    <property type="entry name" value="ZINC-TYPE ALCOHOL DEHYDROGENASE-LIKE PROTEIN C1773.06C"/>
    <property type="match status" value="1"/>
</dbReference>
<protein>
    <recommendedName>
        <fullName evidence="2">Enoyl reductase (ER) domain-containing protein</fullName>
    </recommendedName>
</protein>
<dbReference type="Pfam" id="PF00107">
    <property type="entry name" value="ADH_zinc_N"/>
    <property type="match status" value="1"/>
</dbReference>
<evidence type="ECO:0000313" key="3">
    <source>
        <dbReference type="EMBL" id="KAF2217502.1"/>
    </source>
</evidence>
<feature type="domain" description="Enoyl reductase (ER)" evidence="2">
    <location>
        <begin position="23"/>
        <end position="348"/>
    </location>
</feature>
<dbReference type="OrthoDB" id="3509362at2759"/>
<dbReference type="InterPro" id="IPR013154">
    <property type="entry name" value="ADH-like_N"/>
</dbReference>
<feature type="region of interest" description="Disordered" evidence="1">
    <location>
        <begin position="1"/>
        <end position="20"/>
    </location>
</feature>
<name>A0A6A6FVJ6_9PEZI</name>
<dbReference type="SUPFAM" id="SSF51735">
    <property type="entry name" value="NAD(P)-binding Rossmann-fold domains"/>
    <property type="match status" value="1"/>
</dbReference>
<dbReference type="InterPro" id="IPR011032">
    <property type="entry name" value="GroES-like_sf"/>
</dbReference>
<dbReference type="InterPro" id="IPR020843">
    <property type="entry name" value="ER"/>
</dbReference>
<evidence type="ECO:0000259" key="2">
    <source>
        <dbReference type="SMART" id="SM00829"/>
    </source>
</evidence>
<dbReference type="CDD" id="cd08276">
    <property type="entry name" value="MDR7"/>
    <property type="match status" value="1"/>
</dbReference>
<dbReference type="GO" id="GO:0016491">
    <property type="term" value="F:oxidoreductase activity"/>
    <property type="evidence" value="ECO:0007669"/>
    <property type="project" value="InterPro"/>
</dbReference>
<dbReference type="PANTHER" id="PTHR45033">
    <property type="match status" value="1"/>
</dbReference>
<proteinExistence type="predicted"/>